<protein>
    <submittedName>
        <fullName evidence="1">Uncharacterized protein</fullName>
    </submittedName>
</protein>
<comment type="caution">
    <text evidence="1">The sequence shown here is derived from an EMBL/GenBank/DDBJ whole genome shotgun (WGS) entry which is preliminary data.</text>
</comment>
<proteinExistence type="predicted"/>
<gene>
    <name evidence="1" type="ORF">GCM10009550_74090</name>
</gene>
<evidence type="ECO:0000313" key="1">
    <source>
        <dbReference type="EMBL" id="GAA0968556.1"/>
    </source>
</evidence>
<evidence type="ECO:0000313" key="2">
    <source>
        <dbReference type="Proteomes" id="UP001500665"/>
    </source>
</evidence>
<keyword evidence="2" id="KW-1185">Reference proteome</keyword>
<sequence length="91" mass="9709">MPDRPDEHIWPTIPPAASAEDVGCSGRGGRGCYGLRGVTTGAHGCHPSNIFSNFVLAYGSNEFVKVLVRLETEVSGDDQLHDLVGTGPNWD</sequence>
<dbReference type="Proteomes" id="UP001500665">
    <property type="component" value="Unassembled WGS sequence"/>
</dbReference>
<name>A0ABN1RZG6_9ACTN</name>
<reference evidence="1 2" key="1">
    <citation type="journal article" date="2019" name="Int. J. Syst. Evol. Microbiol.">
        <title>The Global Catalogue of Microorganisms (GCM) 10K type strain sequencing project: providing services to taxonomists for standard genome sequencing and annotation.</title>
        <authorList>
            <consortium name="The Broad Institute Genomics Platform"/>
            <consortium name="The Broad Institute Genome Sequencing Center for Infectious Disease"/>
            <person name="Wu L."/>
            <person name="Ma J."/>
        </authorList>
    </citation>
    <scope>NUCLEOTIDE SEQUENCE [LARGE SCALE GENOMIC DNA]</scope>
    <source>
        <strain evidence="1 2">JCM 10696</strain>
    </source>
</reference>
<accession>A0ABN1RZG6</accession>
<organism evidence="1 2">
    <name type="scientific">Actinocorallia libanotica</name>
    <dbReference type="NCBI Taxonomy" id="46162"/>
    <lineage>
        <taxon>Bacteria</taxon>
        <taxon>Bacillati</taxon>
        <taxon>Actinomycetota</taxon>
        <taxon>Actinomycetes</taxon>
        <taxon>Streptosporangiales</taxon>
        <taxon>Thermomonosporaceae</taxon>
        <taxon>Actinocorallia</taxon>
    </lineage>
</organism>
<dbReference type="EMBL" id="BAAAHH010000057">
    <property type="protein sequence ID" value="GAA0968556.1"/>
    <property type="molecule type" value="Genomic_DNA"/>
</dbReference>